<name>A0A4W5KSV1_9TELE</name>
<dbReference type="GO" id="GO:0006384">
    <property type="term" value="P:transcription initiation at RNA polymerase III promoter"/>
    <property type="evidence" value="ECO:0007669"/>
    <property type="project" value="InterPro"/>
</dbReference>
<reference evidence="8" key="1">
    <citation type="submission" date="2018-06" db="EMBL/GenBank/DDBJ databases">
        <title>Genome assembly of Danube salmon.</title>
        <authorList>
            <person name="Macqueen D.J."/>
            <person name="Gundappa M.K."/>
        </authorList>
    </citation>
    <scope>NUCLEOTIDE SEQUENCE [LARGE SCALE GENOMIC DNA]</scope>
</reference>
<evidence type="ECO:0000313" key="8">
    <source>
        <dbReference type="Proteomes" id="UP000314982"/>
    </source>
</evidence>
<evidence type="ECO:0000256" key="2">
    <source>
        <dbReference type="ARBA" id="ARBA00022553"/>
    </source>
</evidence>
<evidence type="ECO:0000256" key="5">
    <source>
        <dbReference type="ARBA" id="ARBA00023242"/>
    </source>
</evidence>
<accession>A0A4W5KSV1</accession>
<reference evidence="7" key="2">
    <citation type="submission" date="2025-08" db="UniProtKB">
        <authorList>
            <consortium name="Ensembl"/>
        </authorList>
    </citation>
    <scope>IDENTIFICATION</scope>
</reference>
<dbReference type="AlphaFoldDB" id="A0A4W5KSV1"/>
<keyword evidence="5" id="KW-0539">Nucleus</keyword>
<evidence type="ECO:0000256" key="1">
    <source>
        <dbReference type="ARBA" id="ARBA00004123"/>
    </source>
</evidence>
<dbReference type="PANTHER" id="PTHR15180:SF1">
    <property type="entry name" value="GENERAL TRANSCRIPTION FACTOR 3C POLYPEPTIDE 1"/>
    <property type="match status" value="1"/>
</dbReference>
<evidence type="ECO:0000256" key="4">
    <source>
        <dbReference type="ARBA" id="ARBA00023163"/>
    </source>
</evidence>
<dbReference type="Proteomes" id="UP000314982">
    <property type="component" value="Unassembled WGS sequence"/>
</dbReference>
<keyword evidence="2" id="KW-0597">Phosphoprotein</keyword>
<dbReference type="GO" id="GO:0005634">
    <property type="term" value="C:nucleus"/>
    <property type="evidence" value="ECO:0007669"/>
    <property type="project" value="UniProtKB-SubCell"/>
</dbReference>
<dbReference type="InterPro" id="IPR044210">
    <property type="entry name" value="Tfc3-like"/>
</dbReference>
<evidence type="ECO:0000256" key="3">
    <source>
        <dbReference type="ARBA" id="ARBA00023125"/>
    </source>
</evidence>
<evidence type="ECO:0000313" key="7">
    <source>
        <dbReference type="Ensembl" id="ENSHHUP00000014319.1"/>
    </source>
</evidence>
<keyword evidence="3" id="KW-0238">DNA-binding</keyword>
<dbReference type="PANTHER" id="PTHR15180">
    <property type="entry name" value="GENERAL TRANSCRIPTION FACTOR 3C POLYPEPTIDE 1"/>
    <property type="match status" value="1"/>
</dbReference>
<dbReference type="GO" id="GO:0003677">
    <property type="term" value="F:DNA binding"/>
    <property type="evidence" value="ECO:0007669"/>
    <property type="project" value="UniProtKB-KW"/>
</dbReference>
<protein>
    <recommendedName>
        <fullName evidence="6">B-block binding subunit of TFIIIC domain-containing protein</fullName>
    </recommendedName>
</protein>
<dbReference type="InterPro" id="IPR007309">
    <property type="entry name" value="TFIIIC_Bblock-bd"/>
</dbReference>
<keyword evidence="8" id="KW-1185">Reference proteome</keyword>
<dbReference type="STRING" id="62062.ENSHHUP00000014319"/>
<dbReference type="Ensembl" id="ENSHHUT00000014798.1">
    <property type="protein sequence ID" value="ENSHHUP00000014319.1"/>
    <property type="gene ID" value="ENSHHUG00000008866.1"/>
</dbReference>
<dbReference type="GO" id="GO:0000127">
    <property type="term" value="C:transcription factor TFIIIC complex"/>
    <property type="evidence" value="ECO:0007669"/>
    <property type="project" value="InterPro"/>
</dbReference>
<evidence type="ECO:0000259" key="6">
    <source>
        <dbReference type="Pfam" id="PF04182"/>
    </source>
</evidence>
<organism evidence="7 8">
    <name type="scientific">Hucho hucho</name>
    <name type="common">huchen</name>
    <dbReference type="NCBI Taxonomy" id="62062"/>
    <lineage>
        <taxon>Eukaryota</taxon>
        <taxon>Metazoa</taxon>
        <taxon>Chordata</taxon>
        <taxon>Craniata</taxon>
        <taxon>Vertebrata</taxon>
        <taxon>Euteleostomi</taxon>
        <taxon>Actinopterygii</taxon>
        <taxon>Neopterygii</taxon>
        <taxon>Teleostei</taxon>
        <taxon>Protacanthopterygii</taxon>
        <taxon>Salmoniformes</taxon>
        <taxon>Salmonidae</taxon>
        <taxon>Salmoninae</taxon>
        <taxon>Hucho</taxon>
    </lineage>
</organism>
<dbReference type="GeneTree" id="ENSGT00970000197728"/>
<proteinExistence type="predicted"/>
<dbReference type="GO" id="GO:0042791">
    <property type="term" value="P:5S class rRNA transcription by RNA polymerase III"/>
    <property type="evidence" value="ECO:0007669"/>
    <property type="project" value="TreeGrafter"/>
</dbReference>
<sequence>PLLLYPGEAGEGPLAGRATERPALLLIQVGKHISTSLATERPAVLLIQAAGLTGKHSGLLYLFSVYVPATLQSCWNTTIVCSDWSHYVISRVVIWCRTDPRKMHYLRKSLTQNDLITMQSHVIRLASGAQQHSILLLLKRFHVDRRSKYDILMESTSNLLSEAPNHISSMITLRDQLVRPPCVFQSTVHR</sequence>
<keyword evidence="4" id="KW-0804">Transcription</keyword>
<comment type="subcellular location">
    <subcellularLocation>
        <location evidence="1">Nucleus</location>
    </subcellularLocation>
</comment>
<feature type="domain" description="B-block binding subunit of TFIIIC" evidence="6">
    <location>
        <begin position="98"/>
        <end position="143"/>
    </location>
</feature>
<reference evidence="7" key="3">
    <citation type="submission" date="2025-09" db="UniProtKB">
        <authorList>
            <consortium name="Ensembl"/>
        </authorList>
    </citation>
    <scope>IDENTIFICATION</scope>
</reference>
<dbReference type="Pfam" id="PF04182">
    <property type="entry name" value="B-block_TFIIIC"/>
    <property type="match status" value="1"/>
</dbReference>